<evidence type="ECO:0000313" key="2">
    <source>
        <dbReference type="Proteomes" id="UP000661025"/>
    </source>
</evidence>
<dbReference type="EMBL" id="JACYXT010000013">
    <property type="protein sequence ID" value="MBD9726864.1"/>
    <property type="molecule type" value="Genomic_DNA"/>
</dbReference>
<dbReference type="RefSeq" id="WP_086804556.1">
    <property type="nucleotide sequence ID" value="NZ_CP119182.1"/>
</dbReference>
<proteinExistence type="predicted"/>
<dbReference type="Proteomes" id="UP000661025">
    <property type="component" value="Unassembled WGS sequence"/>
</dbReference>
<evidence type="ECO:0000313" key="1">
    <source>
        <dbReference type="EMBL" id="MBD9726864.1"/>
    </source>
</evidence>
<organism evidence="1 2">
    <name type="scientific">Streptomyces caniscabiei</name>
    <dbReference type="NCBI Taxonomy" id="2746961"/>
    <lineage>
        <taxon>Bacteria</taxon>
        <taxon>Bacillati</taxon>
        <taxon>Actinomycetota</taxon>
        <taxon>Actinomycetes</taxon>
        <taxon>Kitasatosporales</taxon>
        <taxon>Streptomycetaceae</taxon>
        <taxon>Streptomyces</taxon>
    </lineage>
</organism>
<name>A0A927LA29_9ACTN</name>
<dbReference type="GeneID" id="79929577"/>
<dbReference type="AlphaFoldDB" id="A0A927LA29"/>
<reference evidence="1" key="1">
    <citation type="submission" date="2020-09" db="EMBL/GenBank/DDBJ databases">
        <title>Streptomyces canutascabiei sp. nov., which causes potato common scab and is distributed across the world.</title>
        <authorList>
            <person name="Nguyen H.P."/>
            <person name="Weisberg A.J."/>
            <person name="Chang J.H."/>
            <person name="Clarke C.R."/>
        </authorList>
    </citation>
    <scope>NUCLEOTIDE SEQUENCE</scope>
    <source>
        <strain evidence="1">ID-01-6.2a</strain>
    </source>
</reference>
<comment type="caution">
    <text evidence="1">The sequence shown here is derived from an EMBL/GenBank/DDBJ whole genome shotgun (WGS) entry which is preliminary data.</text>
</comment>
<sequence length="60" mass="6321">MTSANLPLGPEPGLFEETRREVVDPFGADEVRLEVLALEAAAGVAAGSTDRTLVNGRVVR</sequence>
<gene>
    <name evidence="1" type="ORF">IHE70_27390</name>
</gene>
<accession>A0A927LA29</accession>
<protein>
    <submittedName>
        <fullName evidence="1">Uncharacterized protein</fullName>
    </submittedName>
</protein>